<dbReference type="InterPro" id="IPR029055">
    <property type="entry name" value="Ntn_hydrolases_N"/>
</dbReference>
<keyword evidence="1" id="KW-0645">Protease</keyword>
<dbReference type="InterPro" id="IPR016545">
    <property type="entry name" value="UCP009120_prtse"/>
</dbReference>
<reference evidence="1 2" key="1">
    <citation type="submission" date="2016-10" db="EMBL/GenBank/DDBJ databases">
        <authorList>
            <person name="de Groot N.N."/>
        </authorList>
    </citation>
    <scope>NUCLEOTIDE SEQUENCE [LARGE SCALE GENOMIC DNA]</scope>
    <source>
        <strain evidence="1 2">DSM 26880</strain>
    </source>
</reference>
<sequence length="243" mass="26589">MTYCVGMVLDRGLVFMSDTRTNAGVDNVSTFRKMFTWEKPGERVLVLMTAGNLATTQAVVSELDERSKAVDERAPSLLEAPSMYQAARIVAGMLRDVIARHNQAGPAAESPFGATMILGGQIAGGPPRLFLIYAEGNFIEAGEDTPFFQIGETKYGRPILVRAYDPDMDFEAAVKLLLVSFDSTVKANLSVGAPFDLQIVQRDQLALGPSQRIPADDPYYDAISRRWGEALKSALEYLPDFSL</sequence>
<evidence type="ECO:0000313" key="2">
    <source>
        <dbReference type="Proteomes" id="UP000199286"/>
    </source>
</evidence>
<dbReference type="GO" id="GO:0008233">
    <property type="term" value="F:peptidase activity"/>
    <property type="evidence" value="ECO:0007669"/>
    <property type="project" value="UniProtKB-KW"/>
</dbReference>
<dbReference type="GO" id="GO:0051603">
    <property type="term" value="P:proteolysis involved in protein catabolic process"/>
    <property type="evidence" value="ECO:0007669"/>
    <property type="project" value="InterPro"/>
</dbReference>
<evidence type="ECO:0000313" key="1">
    <source>
        <dbReference type="EMBL" id="SDY43967.1"/>
    </source>
</evidence>
<organism evidence="1 2">
    <name type="scientific">Citreimonas salinaria</name>
    <dbReference type="NCBI Taxonomy" id="321339"/>
    <lineage>
        <taxon>Bacteria</taxon>
        <taxon>Pseudomonadati</taxon>
        <taxon>Pseudomonadota</taxon>
        <taxon>Alphaproteobacteria</taxon>
        <taxon>Rhodobacterales</taxon>
        <taxon>Roseobacteraceae</taxon>
        <taxon>Citreimonas</taxon>
    </lineage>
</organism>
<dbReference type="STRING" id="321339.SAMN05444340_10815"/>
<dbReference type="SUPFAM" id="SSF56235">
    <property type="entry name" value="N-terminal nucleophile aminohydrolases (Ntn hydrolases)"/>
    <property type="match status" value="1"/>
</dbReference>
<dbReference type="Proteomes" id="UP000199286">
    <property type="component" value="Unassembled WGS sequence"/>
</dbReference>
<keyword evidence="1" id="KW-0378">Hydrolase</keyword>
<keyword evidence="1" id="KW-0647">Proteasome</keyword>
<dbReference type="RefSeq" id="WP_089883315.1">
    <property type="nucleotide sequence ID" value="NZ_FNPF01000008.1"/>
</dbReference>
<proteinExistence type="predicted"/>
<gene>
    <name evidence="1" type="ORF">SAMN05444340_10815</name>
</gene>
<dbReference type="InterPro" id="IPR001353">
    <property type="entry name" value="Proteasome_sua/b"/>
</dbReference>
<dbReference type="Gene3D" id="3.60.20.10">
    <property type="entry name" value="Glutamine Phosphoribosylpyrophosphate, subunit 1, domain 1"/>
    <property type="match status" value="1"/>
</dbReference>
<dbReference type="CDD" id="cd03765">
    <property type="entry name" value="proteasome_beta_bacterial"/>
    <property type="match status" value="1"/>
</dbReference>
<name>A0A1H3JVH4_9RHOB</name>
<accession>A0A1H3JVH4</accession>
<dbReference type="OrthoDB" id="9786336at2"/>
<dbReference type="GO" id="GO:0005839">
    <property type="term" value="C:proteasome core complex"/>
    <property type="evidence" value="ECO:0007669"/>
    <property type="project" value="InterPro"/>
</dbReference>
<dbReference type="Pfam" id="PF00227">
    <property type="entry name" value="Proteasome"/>
    <property type="match status" value="1"/>
</dbReference>
<protein>
    <submittedName>
        <fullName evidence="1">Putative proteasome-type protease</fullName>
    </submittedName>
</protein>
<dbReference type="PIRSF" id="PIRSF009120">
    <property type="entry name" value="UCP009120_prtse"/>
    <property type="match status" value="1"/>
</dbReference>
<keyword evidence="2" id="KW-1185">Reference proteome</keyword>
<dbReference type="AlphaFoldDB" id="A0A1H3JVH4"/>
<dbReference type="EMBL" id="FNPF01000008">
    <property type="protein sequence ID" value="SDY43967.1"/>
    <property type="molecule type" value="Genomic_DNA"/>
</dbReference>